<evidence type="ECO:0000313" key="2">
    <source>
        <dbReference type="Proteomes" id="UP000478052"/>
    </source>
</evidence>
<dbReference type="AlphaFoldDB" id="A0A6G0VN86"/>
<organism evidence="1 2">
    <name type="scientific">Aphis craccivora</name>
    <name type="common">Cowpea aphid</name>
    <dbReference type="NCBI Taxonomy" id="307492"/>
    <lineage>
        <taxon>Eukaryota</taxon>
        <taxon>Metazoa</taxon>
        <taxon>Ecdysozoa</taxon>
        <taxon>Arthropoda</taxon>
        <taxon>Hexapoda</taxon>
        <taxon>Insecta</taxon>
        <taxon>Pterygota</taxon>
        <taxon>Neoptera</taxon>
        <taxon>Paraneoptera</taxon>
        <taxon>Hemiptera</taxon>
        <taxon>Sternorrhyncha</taxon>
        <taxon>Aphidomorpha</taxon>
        <taxon>Aphidoidea</taxon>
        <taxon>Aphididae</taxon>
        <taxon>Aphidini</taxon>
        <taxon>Aphis</taxon>
        <taxon>Aphis</taxon>
    </lineage>
</organism>
<feature type="non-terminal residue" evidence="1">
    <location>
        <position position="642"/>
    </location>
</feature>
<dbReference type="PANTHER" id="PTHR47018">
    <property type="entry name" value="CXC DOMAIN-CONTAINING PROTEIN-RELATED"/>
    <property type="match status" value="1"/>
</dbReference>
<accession>A0A6G0VN86</accession>
<reference evidence="1 2" key="1">
    <citation type="submission" date="2019-08" db="EMBL/GenBank/DDBJ databases">
        <title>Whole genome of Aphis craccivora.</title>
        <authorList>
            <person name="Voronova N.V."/>
            <person name="Shulinski R.S."/>
            <person name="Bandarenka Y.V."/>
            <person name="Zhorov D.G."/>
            <person name="Warner D."/>
        </authorList>
    </citation>
    <scope>NUCLEOTIDE SEQUENCE [LARGE SCALE GENOMIC DNA]</scope>
    <source>
        <strain evidence="1">180601</strain>
        <tissue evidence="1">Whole Body</tissue>
    </source>
</reference>
<dbReference type="Proteomes" id="UP000478052">
    <property type="component" value="Unassembled WGS sequence"/>
</dbReference>
<name>A0A6G0VN86_APHCR</name>
<sequence length="642" mass="73562">MQGTRVTMSGAQCCICEQSFGNSSTVEVERGLDKLINASVERGDRKHEQLQKLTSIKVHVQCRKEYTRPSSINAYKKKRENEEEVAAATSPLKKKMRSSQFAFDFKNCCFICGKDADEKKENKKRKELRLKISHVCTLGFEKNIINVAKARGDEWAKAVQKRVILNTDLVAAEAKYHQHCLNKFNLPVSRQKKSGRPADENVAEAMDKIFSFIENNEDSQFTLNELKEVVSDYLPDNKTIKKKLEDKYGDRIIITTKKTGFTIISFRETHINILNQAWYEKKKIDPNDERRRLLNTSADILRQDIHTKIYETDFYPPSTSLFNDLDENIPETLIFFVEKLLLKNNKGNLESKKRVCNTICHMIMSALRPRSFRSPLQLGLAVYCHRQYASQRLVDILSSLGVCVSYKEALLYEASSLFHPQPLVSPPQDGCFVQYVCDNADHNIGTLDGLNTFHSMGMIKIISPYDKINDSQQMVRLSKIPTKSEMANVSRIPLKLYDNRGVQGLKTITIKKLDFDQIKVTSMLRNSDVLWLYAKWHVDDVPGWSGFMEILTREMTHTKSRILFLPFINHSPSNYNTIFTTLKYIINDGNKDGHTTCVVTLDQPLYLKTREIIATLTGDPKFSNVFVRLGGFHLLMSYLGSI</sequence>
<comment type="caution">
    <text evidence="1">The sequence shown here is derived from an EMBL/GenBank/DDBJ whole genome shotgun (WGS) entry which is preliminary data.</text>
</comment>
<evidence type="ECO:0000313" key="1">
    <source>
        <dbReference type="EMBL" id="KAF0702896.1"/>
    </source>
</evidence>
<proteinExistence type="predicted"/>
<dbReference type="OrthoDB" id="6629976at2759"/>
<dbReference type="EMBL" id="VUJU01014127">
    <property type="protein sequence ID" value="KAF0702896.1"/>
    <property type="molecule type" value="Genomic_DNA"/>
</dbReference>
<protein>
    <submittedName>
        <fullName evidence="1">Uncharacterized protein</fullName>
    </submittedName>
</protein>
<keyword evidence="2" id="KW-1185">Reference proteome</keyword>
<gene>
    <name evidence="1" type="ORF">FWK35_00037575</name>
</gene>